<keyword evidence="1" id="KW-0472">Membrane</keyword>
<organism evidence="2 3">
    <name type="scientific">Salarchaeum japonicum</name>
    <dbReference type="NCBI Taxonomy" id="555573"/>
    <lineage>
        <taxon>Archaea</taxon>
        <taxon>Methanobacteriati</taxon>
        <taxon>Methanobacteriota</taxon>
        <taxon>Stenosarchaea group</taxon>
        <taxon>Halobacteria</taxon>
        <taxon>Halobacteriales</taxon>
        <taxon>Halobacteriaceae</taxon>
    </lineage>
</organism>
<dbReference type="EMBL" id="BAAADU010000002">
    <property type="protein sequence ID" value="GAA0644750.1"/>
    <property type="molecule type" value="Genomic_DNA"/>
</dbReference>
<protein>
    <recommendedName>
        <fullName evidence="4">Cox cluster protein</fullName>
    </recommendedName>
</protein>
<proteinExistence type="predicted"/>
<evidence type="ECO:0000313" key="3">
    <source>
        <dbReference type="Proteomes" id="UP001500194"/>
    </source>
</evidence>
<dbReference type="GeneID" id="68572541"/>
<accession>A0AAV3SZ15</accession>
<dbReference type="Proteomes" id="UP001500194">
    <property type="component" value="Unassembled WGS sequence"/>
</dbReference>
<dbReference type="AlphaFoldDB" id="A0AAV3SZ15"/>
<dbReference type="RefSeq" id="WP_227261937.1">
    <property type="nucleotide sequence ID" value="NZ_BAAADU010000002.1"/>
</dbReference>
<evidence type="ECO:0000313" key="2">
    <source>
        <dbReference type="EMBL" id="GAA0644750.1"/>
    </source>
</evidence>
<feature type="transmembrane region" description="Helical" evidence="1">
    <location>
        <begin position="16"/>
        <end position="42"/>
    </location>
</feature>
<name>A0AAV3SZ15_9EURY</name>
<evidence type="ECO:0000256" key="1">
    <source>
        <dbReference type="SAM" id="Phobius"/>
    </source>
</evidence>
<feature type="transmembrane region" description="Helical" evidence="1">
    <location>
        <begin position="62"/>
        <end position="85"/>
    </location>
</feature>
<gene>
    <name evidence="2" type="ORF">GCM10009019_03450</name>
</gene>
<sequence length="99" mass="10117">MSTVSVREGVRYGFSLLWYLVGVWLVGGLVAFAGVAITGGTMGLAMDGMSRGYASEPNTATLFLGGALVLVGGAIVYAGSLGILYKIIADAVKRGNEVA</sequence>
<comment type="caution">
    <text evidence="2">The sequence shown here is derived from an EMBL/GenBank/DDBJ whole genome shotgun (WGS) entry which is preliminary data.</text>
</comment>
<keyword evidence="1" id="KW-0812">Transmembrane</keyword>
<evidence type="ECO:0008006" key="4">
    <source>
        <dbReference type="Google" id="ProtNLM"/>
    </source>
</evidence>
<reference evidence="2 3" key="1">
    <citation type="journal article" date="2019" name="Int. J. Syst. Evol. Microbiol.">
        <title>The Global Catalogue of Microorganisms (GCM) 10K type strain sequencing project: providing services to taxonomists for standard genome sequencing and annotation.</title>
        <authorList>
            <consortium name="The Broad Institute Genomics Platform"/>
            <consortium name="The Broad Institute Genome Sequencing Center for Infectious Disease"/>
            <person name="Wu L."/>
            <person name="Ma J."/>
        </authorList>
    </citation>
    <scope>NUCLEOTIDE SEQUENCE [LARGE SCALE GENOMIC DNA]</scope>
    <source>
        <strain evidence="2 3">JCM 16327</strain>
    </source>
</reference>
<keyword evidence="1" id="KW-1133">Transmembrane helix</keyword>
<keyword evidence="3" id="KW-1185">Reference proteome</keyword>